<dbReference type="PANTHER" id="PTHR13501:SF8">
    <property type="entry name" value="LARGE RIBOSOMAL SUBUNIT PROTEIN UL22M"/>
    <property type="match status" value="1"/>
</dbReference>
<evidence type="ECO:0000256" key="3">
    <source>
        <dbReference type="ARBA" id="ARBA00022884"/>
    </source>
</evidence>
<accession>A0A0K1PEN5</accession>
<dbReference type="InterPro" id="IPR018260">
    <property type="entry name" value="Ribosomal_uL22_CS"/>
</dbReference>
<dbReference type="PROSITE" id="PS00464">
    <property type="entry name" value="RIBOSOMAL_L22"/>
    <property type="match status" value="1"/>
</dbReference>
<organism evidence="11 12">
    <name type="scientific">Vulgatibacter incomptus</name>
    <dbReference type="NCBI Taxonomy" id="1391653"/>
    <lineage>
        <taxon>Bacteria</taxon>
        <taxon>Pseudomonadati</taxon>
        <taxon>Myxococcota</taxon>
        <taxon>Myxococcia</taxon>
        <taxon>Myxococcales</taxon>
        <taxon>Cystobacterineae</taxon>
        <taxon>Vulgatibacteraceae</taxon>
        <taxon>Vulgatibacter</taxon>
    </lineage>
</organism>
<keyword evidence="2 7" id="KW-0699">rRNA-binding</keyword>
<dbReference type="Proteomes" id="UP000055590">
    <property type="component" value="Chromosome"/>
</dbReference>
<dbReference type="Pfam" id="PF00237">
    <property type="entry name" value="Ribosomal_L22"/>
    <property type="match status" value="1"/>
</dbReference>
<dbReference type="GO" id="GO:0022625">
    <property type="term" value="C:cytosolic large ribosomal subunit"/>
    <property type="evidence" value="ECO:0007669"/>
    <property type="project" value="TreeGrafter"/>
</dbReference>
<dbReference type="OrthoDB" id="9805969at2"/>
<dbReference type="SUPFAM" id="SSF54843">
    <property type="entry name" value="Ribosomal protein L22"/>
    <property type="match status" value="1"/>
</dbReference>
<evidence type="ECO:0000256" key="8">
    <source>
        <dbReference type="RuleBase" id="RU004005"/>
    </source>
</evidence>
<dbReference type="CDD" id="cd00336">
    <property type="entry name" value="Ribosomal_L22"/>
    <property type="match status" value="1"/>
</dbReference>
<evidence type="ECO:0000313" key="11">
    <source>
        <dbReference type="EMBL" id="AKU91584.1"/>
    </source>
</evidence>
<dbReference type="GO" id="GO:0019843">
    <property type="term" value="F:rRNA binding"/>
    <property type="evidence" value="ECO:0007669"/>
    <property type="project" value="UniProtKB-UniRule"/>
</dbReference>
<evidence type="ECO:0000256" key="9">
    <source>
        <dbReference type="RuleBase" id="RU004006"/>
    </source>
</evidence>
<dbReference type="NCBIfam" id="TIGR01044">
    <property type="entry name" value="rplV_bact"/>
    <property type="match status" value="1"/>
</dbReference>
<dbReference type="RefSeq" id="WP_050725877.1">
    <property type="nucleotide sequence ID" value="NZ_CP012332.1"/>
</dbReference>
<keyword evidence="5 7" id="KW-0687">Ribonucleoprotein</keyword>
<dbReference type="InterPro" id="IPR047867">
    <property type="entry name" value="Ribosomal_uL22_bac/org-type"/>
</dbReference>
<keyword evidence="4 7" id="KW-0689">Ribosomal protein</keyword>
<protein>
    <recommendedName>
        <fullName evidence="6 7">Large ribosomal subunit protein uL22</fullName>
    </recommendedName>
</protein>
<dbReference type="InterPro" id="IPR001063">
    <property type="entry name" value="Ribosomal_uL22"/>
</dbReference>
<evidence type="ECO:0000313" key="12">
    <source>
        <dbReference type="Proteomes" id="UP000055590"/>
    </source>
</evidence>
<sequence>MAKNTTSNAPSASEARLRHLRIAPRKVRAICDVVRGKQVEQALATLRFTPKAAAAPVAKLIRSAIANAEQKASGNLDIDRLFVKTIMVDEGPTLKRHRPRAQGRAARINKKTSHVTVELGEMR</sequence>
<proteinExistence type="inferred from homology"/>
<evidence type="ECO:0000256" key="10">
    <source>
        <dbReference type="RuleBase" id="RU004008"/>
    </source>
</evidence>
<gene>
    <name evidence="7" type="primary">rplV</name>
    <name evidence="11" type="ORF">AKJ08_1971</name>
</gene>
<dbReference type="EMBL" id="CP012332">
    <property type="protein sequence ID" value="AKU91584.1"/>
    <property type="molecule type" value="Genomic_DNA"/>
</dbReference>
<reference evidence="11 12" key="1">
    <citation type="submission" date="2015-08" db="EMBL/GenBank/DDBJ databases">
        <authorList>
            <person name="Babu N.S."/>
            <person name="Beckwith C.J."/>
            <person name="Beseler K.G."/>
            <person name="Brison A."/>
            <person name="Carone J.V."/>
            <person name="Caskin T.P."/>
            <person name="Diamond M."/>
            <person name="Durham M.E."/>
            <person name="Foxe J.M."/>
            <person name="Go M."/>
            <person name="Henderson B.A."/>
            <person name="Jones I.B."/>
            <person name="McGettigan J.A."/>
            <person name="Micheletti S.J."/>
            <person name="Nasrallah M.E."/>
            <person name="Ortiz D."/>
            <person name="Piller C.R."/>
            <person name="Privatt S.R."/>
            <person name="Schneider S.L."/>
            <person name="Sharp S."/>
            <person name="Smith T.C."/>
            <person name="Stanton J.D."/>
            <person name="Ullery H.E."/>
            <person name="Wilson R.J."/>
            <person name="Serrano M.G."/>
            <person name="Buck G."/>
            <person name="Lee V."/>
            <person name="Wang Y."/>
            <person name="Carvalho R."/>
            <person name="Voegtly L."/>
            <person name="Shi R."/>
            <person name="Duckworth R."/>
            <person name="Johnson A."/>
            <person name="Loviza R."/>
            <person name="Walstead R."/>
            <person name="Shah Z."/>
            <person name="Kiflezghi M."/>
            <person name="Wade K."/>
            <person name="Ball S.L."/>
            <person name="Bradley K.W."/>
            <person name="Asai D.J."/>
            <person name="Bowman C.A."/>
            <person name="Russell D.A."/>
            <person name="Pope W.H."/>
            <person name="Jacobs-Sera D."/>
            <person name="Hendrix R.W."/>
            <person name="Hatfull G.F."/>
        </authorList>
    </citation>
    <scope>NUCLEOTIDE SEQUENCE [LARGE SCALE GENOMIC DNA]</scope>
    <source>
        <strain evidence="11 12">DSM 27710</strain>
    </source>
</reference>
<comment type="function">
    <text evidence="7 10">This protein binds specifically to 23S rRNA; its binding is stimulated by other ribosomal proteins, e.g., L4, L17, and L20. It is important during the early stages of 50S assembly. It makes multiple contacts with different domains of the 23S rRNA in the assembled 50S subunit and ribosome.</text>
</comment>
<evidence type="ECO:0000256" key="6">
    <source>
        <dbReference type="ARBA" id="ARBA00035207"/>
    </source>
</evidence>
<name>A0A0K1PEN5_9BACT</name>
<comment type="similarity">
    <text evidence="1 7 8">Belongs to the universal ribosomal protein uL22 family.</text>
</comment>
<evidence type="ECO:0000256" key="4">
    <source>
        <dbReference type="ARBA" id="ARBA00022980"/>
    </source>
</evidence>
<dbReference type="InterPro" id="IPR005727">
    <property type="entry name" value="Ribosomal_uL22_bac/chlpt-type"/>
</dbReference>
<evidence type="ECO:0000256" key="2">
    <source>
        <dbReference type="ARBA" id="ARBA00022730"/>
    </source>
</evidence>
<dbReference type="HAMAP" id="MF_01331_B">
    <property type="entry name" value="Ribosomal_uL22_B"/>
    <property type="match status" value="1"/>
</dbReference>
<evidence type="ECO:0000256" key="5">
    <source>
        <dbReference type="ARBA" id="ARBA00023274"/>
    </source>
</evidence>
<dbReference type="KEGG" id="vin:AKJ08_1971"/>
<comment type="function">
    <text evidence="7">The globular domain of the protein is located near the polypeptide exit tunnel on the outside of the subunit, while an extended beta-hairpin is found that lines the wall of the exit tunnel in the center of the 70S ribosome.</text>
</comment>
<evidence type="ECO:0000256" key="1">
    <source>
        <dbReference type="ARBA" id="ARBA00009451"/>
    </source>
</evidence>
<comment type="subunit">
    <text evidence="7 9">Part of the 50S ribosomal subunit.</text>
</comment>
<dbReference type="GO" id="GO:0003735">
    <property type="term" value="F:structural constituent of ribosome"/>
    <property type="evidence" value="ECO:0007669"/>
    <property type="project" value="InterPro"/>
</dbReference>
<dbReference type="Gene3D" id="3.90.470.10">
    <property type="entry name" value="Ribosomal protein L22/L17"/>
    <property type="match status" value="1"/>
</dbReference>
<dbReference type="PATRIC" id="fig|1391653.3.peg.2062"/>
<dbReference type="STRING" id="1391653.AKJ08_1971"/>
<dbReference type="GO" id="GO:0006412">
    <property type="term" value="P:translation"/>
    <property type="evidence" value="ECO:0007669"/>
    <property type="project" value="UniProtKB-UniRule"/>
</dbReference>
<dbReference type="InterPro" id="IPR036394">
    <property type="entry name" value="Ribosomal_uL22_sf"/>
</dbReference>
<dbReference type="PANTHER" id="PTHR13501">
    <property type="entry name" value="CHLOROPLAST 50S RIBOSOMAL PROTEIN L22-RELATED"/>
    <property type="match status" value="1"/>
</dbReference>
<dbReference type="AlphaFoldDB" id="A0A0K1PEN5"/>
<evidence type="ECO:0000256" key="7">
    <source>
        <dbReference type="HAMAP-Rule" id="MF_01331"/>
    </source>
</evidence>
<keyword evidence="3 7" id="KW-0694">RNA-binding</keyword>
<keyword evidence="12" id="KW-1185">Reference proteome</keyword>